<dbReference type="EMBL" id="MN740296">
    <property type="protein sequence ID" value="QHT98774.1"/>
    <property type="molecule type" value="Genomic_DNA"/>
</dbReference>
<keyword evidence="1" id="KW-1133">Transmembrane helix</keyword>
<keyword evidence="1" id="KW-0472">Membrane</keyword>
<accession>A0A6C0IZI9</accession>
<dbReference type="AlphaFoldDB" id="A0A6C0IZI9"/>
<evidence type="ECO:0000256" key="1">
    <source>
        <dbReference type="SAM" id="Phobius"/>
    </source>
</evidence>
<protein>
    <submittedName>
        <fullName evidence="2">Uncharacterized protein</fullName>
    </submittedName>
</protein>
<keyword evidence="1" id="KW-0812">Transmembrane</keyword>
<reference evidence="2" key="1">
    <citation type="journal article" date="2020" name="Nature">
        <title>Giant virus diversity and host interactions through global metagenomics.</title>
        <authorList>
            <person name="Schulz F."/>
            <person name="Roux S."/>
            <person name="Paez-Espino D."/>
            <person name="Jungbluth S."/>
            <person name="Walsh D.A."/>
            <person name="Denef V.J."/>
            <person name="McMahon K.D."/>
            <person name="Konstantinidis K.T."/>
            <person name="Eloe-Fadrosh E.A."/>
            <person name="Kyrpides N.C."/>
            <person name="Woyke T."/>
        </authorList>
    </citation>
    <scope>NUCLEOTIDE SEQUENCE</scope>
    <source>
        <strain evidence="2">GVMAG-M-3300025676-16</strain>
    </source>
</reference>
<name>A0A6C0IZI9_9ZZZZ</name>
<sequence length="53" mass="6372">MNIDIIVISIFLIISVMIYIGYKKEYFILGIKKGNRKGYRKKSSRFSKKSYYR</sequence>
<organism evidence="2">
    <name type="scientific">viral metagenome</name>
    <dbReference type="NCBI Taxonomy" id="1070528"/>
    <lineage>
        <taxon>unclassified sequences</taxon>
        <taxon>metagenomes</taxon>
        <taxon>organismal metagenomes</taxon>
    </lineage>
</organism>
<evidence type="ECO:0000313" key="2">
    <source>
        <dbReference type="EMBL" id="QHT98774.1"/>
    </source>
</evidence>
<proteinExistence type="predicted"/>
<feature type="transmembrane region" description="Helical" evidence="1">
    <location>
        <begin position="6"/>
        <end position="22"/>
    </location>
</feature>